<dbReference type="STRING" id="77586.A0A0D9V4R1"/>
<comment type="similarity">
    <text evidence="2">Belongs to the peptidase M20 family.</text>
</comment>
<dbReference type="Pfam" id="PF01546">
    <property type="entry name" value="Peptidase_M20"/>
    <property type="match status" value="1"/>
</dbReference>
<dbReference type="eggNOG" id="ENOG502QQEM">
    <property type="taxonomic scope" value="Eukaryota"/>
</dbReference>
<keyword evidence="5" id="KW-0464">Manganese</keyword>
<protein>
    <recommendedName>
        <fullName evidence="7">Peptidase M20 dimerisation domain-containing protein</fullName>
    </recommendedName>
</protein>
<dbReference type="Gene3D" id="3.30.70.360">
    <property type="match status" value="1"/>
</dbReference>
<organism evidence="8 9">
    <name type="scientific">Leersia perrieri</name>
    <dbReference type="NCBI Taxonomy" id="77586"/>
    <lineage>
        <taxon>Eukaryota</taxon>
        <taxon>Viridiplantae</taxon>
        <taxon>Streptophyta</taxon>
        <taxon>Embryophyta</taxon>
        <taxon>Tracheophyta</taxon>
        <taxon>Spermatophyta</taxon>
        <taxon>Magnoliopsida</taxon>
        <taxon>Liliopsida</taxon>
        <taxon>Poales</taxon>
        <taxon>Poaceae</taxon>
        <taxon>BOP clade</taxon>
        <taxon>Oryzoideae</taxon>
        <taxon>Oryzeae</taxon>
        <taxon>Oryzinae</taxon>
        <taxon>Leersia</taxon>
    </lineage>
</organism>
<dbReference type="FunFam" id="3.30.70.360:FF:000001">
    <property type="entry name" value="N-acetyldiaminopimelate deacetylase"/>
    <property type="match status" value="1"/>
</dbReference>
<sequence>MAATRPAFRCNLLVFFVVVEALRGTSAGGSAADVLDRARRPEFAAWMAGVRWALHERPELAFEEHETSRRVREELDGMGVGYRWPVAGTGVVATVGTGRPPFVALRADMDALPMQEEVEWEHKSKVAMKMHACGHDAHTVMLLGAARILQERRQELQGTVVLLFQPGEEVGTGAKRMVEDGAVDNVEAIFGFHVSVQLPTGVVGSRPGPMLAGAGFFEAVITGKGGHAASPHDSVDPVLAASSVVLALQSLISREADPLEAQVVTVTRLRAGSAFNVIPESVTVGGTFRVFSRDGFMQLKRRIEEVIVAQSAVHRCAASVDFHAGGRPLLPPTINSAALHAQFEAVAAEALGDATRVLGAVEPCMGSEDFAVYSEAVPASHFYFVGIRDEAAGLVHLAHSPHFRVDDAALPYGAALHASLAMGYLEGRHREGSHSHDEL</sequence>
<dbReference type="InterPro" id="IPR044757">
    <property type="entry name" value="ILR1-like_Hyd"/>
</dbReference>
<dbReference type="SUPFAM" id="SSF55031">
    <property type="entry name" value="Bacterial exopeptidase dimerisation domain"/>
    <property type="match status" value="1"/>
</dbReference>
<accession>A0A0D9V4R1</accession>
<dbReference type="MEROPS" id="M20.014"/>
<reference evidence="8" key="3">
    <citation type="submission" date="2015-04" db="UniProtKB">
        <authorList>
            <consortium name="EnsemblPlants"/>
        </authorList>
    </citation>
    <scope>IDENTIFICATION</scope>
</reference>
<reference evidence="9" key="2">
    <citation type="submission" date="2013-12" db="EMBL/GenBank/DDBJ databases">
        <authorList>
            <person name="Yu Y."/>
            <person name="Lee S."/>
            <person name="de Baynast K."/>
            <person name="Wissotski M."/>
            <person name="Liu L."/>
            <person name="Talag J."/>
            <person name="Goicoechea J."/>
            <person name="Angelova A."/>
            <person name="Jetty R."/>
            <person name="Kudrna D."/>
            <person name="Golser W."/>
            <person name="Rivera L."/>
            <person name="Zhang J."/>
            <person name="Wing R."/>
        </authorList>
    </citation>
    <scope>NUCLEOTIDE SEQUENCE</scope>
</reference>
<dbReference type="Gene3D" id="3.40.630.10">
    <property type="entry name" value="Zn peptidases"/>
    <property type="match status" value="1"/>
</dbReference>
<proteinExistence type="inferred from homology"/>
<dbReference type="AlphaFoldDB" id="A0A0D9V4R1"/>
<dbReference type="GO" id="GO:0046872">
    <property type="term" value="F:metal ion binding"/>
    <property type="evidence" value="ECO:0007669"/>
    <property type="project" value="UniProtKB-KW"/>
</dbReference>
<dbReference type="PANTHER" id="PTHR11014:SF100">
    <property type="entry name" value="IAA-AMINO ACID HYDROLASE ILR1-LIKE 2"/>
    <property type="match status" value="1"/>
</dbReference>
<dbReference type="SUPFAM" id="SSF53187">
    <property type="entry name" value="Zn-dependent exopeptidases"/>
    <property type="match status" value="1"/>
</dbReference>
<dbReference type="Pfam" id="PF07687">
    <property type="entry name" value="M20_dimer"/>
    <property type="match status" value="1"/>
</dbReference>
<dbReference type="HOGENOM" id="CLU_023257_0_0_1"/>
<dbReference type="Proteomes" id="UP000032180">
    <property type="component" value="Chromosome 1"/>
</dbReference>
<reference evidence="8 9" key="1">
    <citation type="submission" date="2012-08" db="EMBL/GenBank/DDBJ databases">
        <title>Oryza genome evolution.</title>
        <authorList>
            <person name="Wing R.A."/>
        </authorList>
    </citation>
    <scope>NUCLEOTIDE SEQUENCE</scope>
</reference>
<dbReference type="EnsemblPlants" id="LPERR01G24240.1">
    <property type="protein sequence ID" value="LPERR01G24240.1"/>
    <property type="gene ID" value="LPERR01G24240"/>
</dbReference>
<evidence type="ECO:0000256" key="2">
    <source>
        <dbReference type="ARBA" id="ARBA00006153"/>
    </source>
</evidence>
<feature type="domain" description="Peptidase M20 dimerisation" evidence="7">
    <location>
        <begin position="213"/>
        <end position="307"/>
    </location>
</feature>
<keyword evidence="4" id="KW-0378">Hydrolase</keyword>
<evidence type="ECO:0000256" key="3">
    <source>
        <dbReference type="ARBA" id="ARBA00022729"/>
    </source>
</evidence>
<dbReference type="NCBIfam" id="TIGR01891">
    <property type="entry name" value="amidohydrolases"/>
    <property type="match status" value="1"/>
</dbReference>
<feature type="binding site" evidence="5">
    <location>
        <position position="169"/>
    </location>
    <ligand>
        <name>Mn(2+)</name>
        <dbReference type="ChEBI" id="CHEBI:29035"/>
        <label>2</label>
    </ligand>
</feature>
<keyword evidence="5" id="KW-0479">Metal-binding</keyword>
<evidence type="ECO:0000313" key="9">
    <source>
        <dbReference type="Proteomes" id="UP000032180"/>
    </source>
</evidence>
<name>A0A0D9V4R1_9ORYZ</name>
<evidence type="ECO:0000259" key="7">
    <source>
        <dbReference type="Pfam" id="PF07687"/>
    </source>
</evidence>
<dbReference type="InterPro" id="IPR036264">
    <property type="entry name" value="Bact_exopeptidase_dim_dom"/>
</dbReference>
<evidence type="ECO:0000313" key="8">
    <source>
        <dbReference type="EnsemblPlants" id="LPERR01G24240.1"/>
    </source>
</evidence>
<feature type="chain" id="PRO_5002347511" description="Peptidase M20 dimerisation domain-containing protein" evidence="6">
    <location>
        <begin position="28"/>
        <end position="439"/>
    </location>
</feature>
<evidence type="ECO:0000256" key="6">
    <source>
        <dbReference type="SAM" id="SignalP"/>
    </source>
</evidence>
<keyword evidence="3 6" id="KW-0732">Signal</keyword>
<feature type="binding site" evidence="5">
    <location>
        <position position="133"/>
    </location>
    <ligand>
        <name>Mn(2+)</name>
        <dbReference type="ChEBI" id="CHEBI:29035"/>
        <label>2</label>
    </ligand>
</feature>
<dbReference type="CDD" id="cd08017">
    <property type="entry name" value="M20_IAA_Hyd"/>
    <property type="match status" value="1"/>
</dbReference>
<dbReference type="PANTHER" id="PTHR11014">
    <property type="entry name" value="PEPTIDASE M20 FAMILY MEMBER"/>
    <property type="match status" value="1"/>
</dbReference>
<comment type="cofactor">
    <cofactor evidence="5">
        <name>Mn(2+)</name>
        <dbReference type="ChEBI" id="CHEBI:29035"/>
    </cofactor>
    <text evidence="5">The Mn(2+) ion enhances activity.</text>
</comment>
<feature type="signal peptide" evidence="6">
    <location>
        <begin position="1"/>
        <end position="27"/>
    </location>
</feature>
<evidence type="ECO:0000256" key="1">
    <source>
        <dbReference type="ARBA" id="ARBA00003007"/>
    </source>
</evidence>
<feature type="binding site" evidence="5">
    <location>
        <position position="399"/>
    </location>
    <ligand>
        <name>Mn(2+)</name>
        <dbReference type="ChEBI" id="CHEBI:29035"/>
        <label>2</label>
    </ligand>
</feature>
<dbReference type="PIRSF" id="PIRSF005962">
    <property type="entry name" value="Pept_M20D_amidohydro"/>
    <property type="match status" value="1"/>
</dbReference>
<keyword evidence="9" id="KW-1185">Reference proteome</keyword>
<dbReference type="GO" id="GO:0009850">
    <property type="term" value="P:auxin metabolic process"/>
    <property type="evidence" value="ECO:0007669"/>
    <property type="project" value="InterPro"/>
</dbReference>
<evidence type="ECO:0000256" key="5">
    <source>
        <dbReference type="PIRSR" id="PIRSR005962-1"/>
    </source>
</evidence>
<dbReference type="GO" id="GO:0010179">
    <property type="term" value="F:IAA-Ala conjugate hydrolase activity"/>
    <property type="evidence" value="ECO:0007669"/>
    <property type="project" value="TreeGrafter"/>
</dbReference>
<dbReference type="InterPro" id="IPR002933">
    <property type="entry name" value="Peptidase_M20"/>
</dbReference>
<feature type="binding site" evidence="5">
    <location>
        <position position="135"/>
    </location>
    <ligand>
        <name>Mn(2+)</name>
        <dbReference type="ChEBI" id="CHEBI:29035"/>
        <label>2</label>
    </ligand>
</feature>
<evidence type="ECO:0000256" key="4">
    <source>
        <dbReference type="ARBA" id="ARBA00022801"/>
    </source>
</evidence>
<comment type="function">
    <text evidence="1">Hydrolyzes certain amino acid conjugates of the plant growth regulator indole-3-acetic acid (IAA).</text>
</comment>
<dbReference type="InterPro" id="IPR017439">
    <property type="entry name" value="Amidohydrolase"/>
</dbReference>
<dbReference type="GO" id="GO:0005783">
    <property type="term" value="C:endoplasmic reticulum"/>
    <property type="evidence" value="ECO:0007669"/>
    <property type="project" value="TreeGrafter"/>
</dbReference>
<dbReference type="Gramene" id="LPERR01G24240.1">
    <property type="protein sequence ID" value="LPERR01G24240.1"/>
    <property type="gene ID" value="LPERR01G24240"/>
</dbReference>
<feature type="binding site" evidence="5">
    <location>
        <position position="193"/>
    </location>
    <ligand>
        <name>Mn(2+)</name>
        <dbReference type="ChEBI" id="CHEBI:29035"/>
        <label>2</label>
    </ligand>
</feature>
<dbReference type="InterPro" id="IPR011650">
    <property type="entry name" value="Peptidase_M20_dimer"/>
</dbReference>